<feature type="coiled-coil region" evidence="1">
    <location>
        <begin position="142"/>
        <end position="169"/>
    </location>
</feature>
<keyword evidence="1" id="KW-0175">Coiled coil</keyword>
<dbReference type="Proteomes" id="UP001292079">
    <property type="component" value="Unassembled WGS sequence"/>
</dbReference>
<dbReference type="AlphaFoldDB" id="A0AAE2D4X8"/>
<comment type="caution">
    <text evidence="3">The sequence shown here is derived from an EMBL/GenBank/DDBJ whole genome shotgun (WGS) entry which is preliminary data.</text>
</comment>
<evidence type="ECO:0000256" key="2">
    <source>
        <dbReference type="SAM" id="MobiDB-lite"/>
    </source>
</evidence>
<accession>A0AAE2D4X8</accession>
<feature type="compositionally biased region" description="Basic and acidic residues" evidence="2">
    <location>
        <begin position="607"/>
        <end position="617"/>
    </location>
</feature>
<organism evidence="3 4">
    <name type="scientific">Schistosoma mekongi</name>
    <name type="common">Parasitic worm</name>
    <dbReference type="NCBI Taxonomy" id="38744"/>
    <lineage>
        <taxon>Eukaryota</taxon>
        <taxon>Metazoa</taxon>
        <taxon>Spiralia</taxon>
        <taxon>Lophotrochozoa</taxon>
        <taxon>Platyhelminthes</taxon>
        <taxon>Trematoda</taxon>
        <taxon>Digenea</taxon>
        <taxon>Strigeidida</taxon>
        <taxon>Schistosomatoidea</taxon>
        <taxon>Schistosomatidae</taxon>
        <taxon>Schistosoma</taxon>
    </lineage>
</organism>
<reference evidence="3" key="1">
    <citation type="submission" date="2022-04" db="EMBL/GenBank/DDBJ databases">
        <authorList>
            <person name="Xu L."/>
            <person name="Lv Z."/>
        </authorList>
    </citation>
    <scope>NUCLEOTIDE SEQUENCE</scope>
    <source>
        <strain evidence="3">LV_2022a</strain>
    </source>
</reference>
<proteinExistence type="predicted"/>
<keyword evidence="4" id="KW-1185">Reference proteome</keyword>
<dbReference type="EMBL" id="JALJAT010000004">
    <property type="protein sequence ID" value="KAK4470305.1"/>
    <property type="molecule type" value="Genomic_DNA"/>
</dbReference>
<feature type="compositionally biased region" description="Polar residues" evidence="2">
    <location>
        <begin position="591"/>
        <end position="606"/>
    </location>
</feature>
<evidence type="ECO:0000313" key="3">
    <source>
        <dbReference type="EMBL" id="KAK4470305.1"/>
    </source>
</evidence>
<protein>
    <submittedName>
        <fullName evidence="3">Uncharacterized protein</fullName>
    </submittedName>
</protein>
<feature type="region of interest" description="Disordered" evidence="2">
    <location>
        <begin position="405"/>
        <end position="425"/>
    </location>
</feature>
<name>A0AAE2D4X8_SCHME</name>
<feature type="compositionally biased region" description="Polar residues" evidence="2">
    <location>
        <begin position="405"/>
        <end position="414"/>
    </location>
</feature>
<gene>
    <name evidence="3" type="ORF">MN116_005872</name>
</gene>
<sequence length="625" mass="71169">MRDSAGFQYIDRDRLLLAVQVAKRDVKFLSSRKPEDEEYIHETIQNFNNSYPLVPSDNQLIKKPTQVVRNNDQRSKSVLCKSRISSKNILRQTAHDPGTGEQYQTFEEKAPPYSDSPPIRDTNIWTPNRKRALHEPTDKQLRNSQESRIRQLQAKLSQYSAALEQLQEECLSDKVQPQELKSISKTRKKSLLKLPVNRSKSIISSIVRPKSAALRPNLVHRLDSRNPSKIKSHSFTTNYLTTTNFNSRNPKNHYDSKVSLLWEQAMKPLFKTDGLGISTCNHDEYLKDEDQTKSFSATTDIHYPQNSSNQLTINTVKSDLDDCRVLCSAAKELLQQIDEAELEENVIRRRWANKLTYINNSNLPLENESCNIISNAACQHHKLDAFLFPSDKFESQQNDKSLLRPVTSSSQFPKNEVDSNVKSHNPVNKKATPLAHFHPLILPVRFHRQLLQSKAKRDVNAKNIWFYLGPTTTFDNLPDIPVTQVCEDLTNDLIQEAIDEFYQTVDRTASELVDELIKAELLSEAPDVTLSFDKCDGDDPHGLSTPVSFHQSDLKVHEFDTPIVCKDVDSDPSSSNVTAIFQNASNISSSERSVNELSNYENTSCNHGEDISDKYTSEFEEDTIS</sequence>
<feature type="coiled-coil region" evidence="1">
    <location>
        <begin position="323"/>
        <end position="350"/>
    </location>
</feature>
<evidence type="ECO:0000256" key="1">
    <source>
        <dbReference type="SAM" id="Coils"/>
    </source>
</evidence>
<feature type="region of interest" description="Disordered" evidence="2">
    <location>
        <begin position="591"/>
        <end position="625"/>
    </location>
</feature>
<reference evidence="3" key="2">
    <citation type="journal article" date="2023" name="Infect Dis Poverty">
        <title>Chromosome-scale genome of the human blood fluke Schistosoma mekongi and its implications for public health.</title>
        <authorList>
            <person name="Zhou M."/>
            <person name="Xu L."/>
            <person name="Xu D."/>
            <person name="Chen W."/>
            <person name="Khan J."/>
            <person name="Hu Y."/>
            <person name="Huang H."/>
            <person name="Wei H."/>
            <person name="Zhang Y."/>
            <person name="Chusongsang P."/>
            <person name="Tanasarnprasert K."/>
            <person name="Hu X."/>
            <person name="Limpanont Y."/>
            <person name="Lv Z."/>
        </authorList>
    </citation>
    <scope>NUCLEOTIDE SEQUENCE</scope>
    <source>
        <strain evidence="3">LV_2022a</strain>
    </source>
</reference>
<evidence type="ECO:0000313" key="4">
    <source>
        <dbReference type="Proteomes" id="UP001292079"/>
    </source>
</evidence>